<evidence type="ECO:0008006" key="5">
    <source>
        <dbReference type="Google" id="ProtNLM"/>
    </source>
</evidence>
<dbReference type="InterPro" id="IPR043502">
    <property type="entry name" value="DNA/RNA_pol_sf"/>
</dbReference>
<dbReference type="InterPro" id="IPR000477">
    <property type="entry name" value="RT_dom"/>
</dbReference>
<evidence type="ECO:0000313" key="4">
    <source>
        <dbReference type="Proteomes" id="UP001159363"/>
    </source>
</evidence>
<dbReference type="Pfam" id="PF00078">
    <property type="entry name" value="RVT_1"/>
    <property type="match status" value="1"/>
</dbReference>
<sequence length="305" mass="34252">MVKRALSSDTHKSPTLEQVLSELAGGCIYGTIDLEEAYTQIPVDRETSHVLSVNTVEGLHSVTWLPFGIMTASYAFQRIIYGLLGPVKGVIAYQDNIYVKSLMESEYQARLLQVLHILGDAGFMINSDKCVWQAASIEDQVFKFDAEGIHPTIDKTAATTNANSAFFKYKAIILEPLHHLLDSKFKWSWTTKHQVTFQTVKYMLIRHQVLAHYNPDLLLVVTADSSLMGWCAQTGKTREIPIAYASRTLSATERAYSQLDREGLTIIFAVINFTPYLAFHQYTIITDHKPLLGIFEATDLCLLSP</sequence>
<organism evidence="3 4">
    <name type="scientific">Dryococelus australis</name>
    <dbReference type="NCBI Taxonomy" id="614101"/>
    <lineage>
        <taxon>Eukaryota</taxon>
        <taxon>Metazoa</taxon>
        <taxon>Ecdysozoa</taxon>
        <taxon>Arthropoda</taxon>
        <taxon>Hexapoda</taxon>
        <taxon>Insecta</taxon>
        <taxon>Pterygota</taxon>
        <taxon>Neoptera</taxon>
        <taxon>Polyneoptera</taxon>
        <taxon>Phasmatodea</taxon>
        <taxon>Verophasmatodea</taxon>
        <taxon>Anareolatae</taxon>
        <taxon>Phasmatidae</taxon>
        <taxon>Eurycanthinae</taxon>
        <taxon>Dryococelus</taxon>
    </lineage>
</organism>
<name>A0ABQ9HKI7_9NEOP</name>
<dbReference type="Gene3D" id="3.30.70.270">
    <property type="match status" value="2"/>
</dbReference>
<proteinExistence type="predicted"/>
<evidence type="ECO:0000313" key="3">
    <source>
        <dbReference type="EMBL" id="KAJ8884847.1"/>
    </source>
</evidence>
<comment type="caution">
    <text evidence="3">The sequence shown here is derived from an EMBL/GenBank/DDBJ whole genome shotgun (WGS) entry which is preliminary data.</text>
</comment>
<evidence type="ECO:0000259" key="2">
    <source>
        <dbReference type="Pfam" id="PF17919"/>
    </source>
</evidence>
<dbReference type="PANTHER" id="PTHR37984:SF13">
    <property type="entry name" value="RIBONUCLEASE H"/>
    <property type="match status" value="1"/>
</dbReference>
<reference evidence="3 4" key="1">
    <citation type="submission" date="2023-02" db="EMBL/GenBank/DDBJ databases">
        <title>LHISI_Scaffold_Assembly.</title>
        <authorList>
            <person name="Stuart O.P."/>
            <person name="Cleave R."/>
            <person name="Magrath M.J.L."/>
            <person name="Mikheyev A.S."/>
        </authorList>
    </citation>
    <scope>NUCLEOTIDE SEQUENCE [LARGE SCALE GENOMIC DNA]</scope>
    <source>
        <strain evidence="3">Daus_M_001</strain>
        <tissue evidence="3">Leg muscle</tissue>
    </source>
</reference>
<dbReference type="Gene3D" id="3.10.10.10">
    <property type="entry name" value="HIV Type 1 Reverse Transcriptase, subunit A, domain 1"/>
    <property type="match status" value="1"/>
</dbReference>
<keyword evidence="4" id="KW-1185">Reference proteome</keyword>
<dbReference type="InterPro" id="IPR043128">
    <property type="entry name" value="Rev_trsase/Diguanyl_cyclase"/>
</dbReference>
<dbReference type="Pfam" id="PF17919">
    <property type="entry name" value="RT_RNaseH_2"/>
    <property type="match status" value="1"/>
</dbReference>
<dbReference type="InterPro" id="IPR050951">
    <property type="entry name" value="Retrovirus_Pol_polyprotein"/>
</dbReference>
<feature type="domain" description="Reverse transcriptase" evidence="1">
    <location>
        <begin position="9"/>
        <end position="133"/>
    </location>
</feature>
<protein>
    <recommendedName>
        <fullName evidence="5">Reverse transcriptase domain-containing protein</fullName>
    </recommendedName>
</protein>
<dbReference type="PANTHER" id="PTHR37984">
    <property type="entry name" value="PROTEIN CBG26694"/>
    <property type="match status" value="1"/>
</dbReference>
<accession>A0ABQ9HKI7</accession>
<gene>
    <name evidence="3" type="ORF">PR048_011043</name>
</gene>
<evidence type="ECO:0000259" key="1">
    <source>
        <dbReference type="Pfam" id="PF00078"/>
    </source>
</evidence>
<dbReference type="EMBL" id="JARBHB010000004">
    <property type="protein sequence ID" value="KAJ8884847.1"/>
    <property type="molecule type" value="Genomic_DNA"/>
</dbReference>
<dbReference type="Proteomes" id="UP001159363">
    <property type="component" value="Chromosome X"/>
</dbReference>
<dbReference type="InterPro" id="IPR041577">
    <property type="entry name" value="RT_RNaseH_2"/>
</dbReference>
<dbReference type="SUPFAM" id="SSF56672">
    <property type="entry name" value="DNA/RNA polymerases"/>
    <property type="match status" value="1"/>
</dbReference>
<feature type="domain" description="Reverse transcriptase/retrotransposon-derived protein RNase H-like" evidence="2">
    <location>
        <begin position="189"/>
        <end position="284"/>
    </location>
</feature>